<accession>A0A8S1W5X3</accession>
<organism evidence="1 2">
    <name type="scientific">Paramecium pentaurelia</name>
    <dbReference type="NCBI Taxonomy" id="43138"/>
    <lineage>
        <taxon>Eukaryota</taxon>
        <taxon>Sar</taxon>
        <taxon>Alveolata</taxon>
        <taxon>Ciliophora</taxon>
        <taxon>Intramacronucleata</taxon>
        <taxon>Oligohymenophorea</taxon>
        <taxon>Peniculida</taxon>
        <taxon>Parameciidae</taxon>
        <taxon>Paramecium</taxon>
    </lineage>
</organism>
<gene>
    <name evidence="1" type="ORF">PPENT_87.1.T0840002</name>
</gene>
<name>A0A8S1W5X3_9CILI</name>
<keyword evidence="2" id="KW-1185">Reference proteome</keyword>
<dbReference type="EMBL" id="CAJJDO010000084">
    <property type="protein sequence ID" value="CAD8184781.1"/>
    <property type="molecule type" value="Genomic_DNA"/>
</dbReference>
<protein>
    <submittedName>
        <fullName evidence="1">Uncharacterized protein</fullName>
    </submittedName>
</protein>
<comment type="caution">
    <text evidence="1">The sequence shown here is derived from an EMBL/GenBank/DDBJ whole genome shotgun (WGS) entry which is preliminary data.</text>
</comment>
<reference evidence="1" key="1">
    <citation type="submission" date="2021-01" db="EMBL/GenBank/DDBJ databases">
        <authorList>
            <consortium name="Genoscope - CEA"/>
            <person name="William W."/>
        </authorList>
    </citation>
    <scope>NUCLEOTIDE SEQUENCE</scope>
</reference>
<dbReference type="AlphaFoldDB" id="A0A8S1W5X3"/>
<proteinExistence type="predicted"/>
<sequence>MGKVELNGEDGTMNIIVLQLQFISLISKEGGVLAKIGMQKYGNNGSRNVSILSAIFNWRTVQFGCGEIVEATLHFRLLKAMNRNIFAEWKGQMFKQILIFLKGIDINNSLNHPVCRQDENMKSLEYIAISYKAYY</sequence>
<dbReference type="Proteomes" id="UP000689195">
    <property type="component" value="Unassembled WGS sequence"/>
</dbReference>
<evidence type="ECO:0000313" key="1">
    <source>
        <dbReference type="EMBL" id="CAD8184781.1"/>
    </source>
</evidence>
<evidence type="ECO:0000313" key="2">
    <source>
        <dbReference type="Proteomes" id="UP000689195"/>
    </source>
</evidence>